<protein>
    <recommendedName>
        <fullName evidence="2">Nudix hydrolase domain-containing protein</fullName>
    </recommendedName>
</protein>
<gene>
    <name evidence="3" type="ORF">PUNSTDRAFT_123237</name>
</gene>
<dbReference type="InterPro" id="IPR051325">
    <property type="entry name" value="Nudix_hydrolase_domain"/>
</dbReference>
<dbReference type="eggNOG" id="ENOG502S6AN">
    <property type="taxonomic scope" value="Eukaryota"/>
</dbReference>
<dbReference type="PANTHER" id="PTHR21340">
    <property type="entry name" value="DIADENOSINE 5,5-P1,P4-TETRAPHOSPHATE PYROPHOSPHOHYDROLASE MUTT"/>
    <property type="match status" value="1"/>
</dbReference>
<feature type="domain" description="Nudix hydrolase" evidence="2">
    <location>
        <begin position="41"/>
        <end position="238"/>
    </location>
</feature>
<evidence type="ECO:0000259" key="2">
    <source>
        <dbReference type="PROSITE" id="PS51462"/>
    </source>
</evidence>
<dbReference type="HOGENOM" id="CLU_037162_2_2_1"/>
<dbReference type="InterPro" id="IPR015797">
    <property type="entry name" value="NUDIX_hydrolase-like_dom_sf"/>
</dbReference>
<reference evidence="4" key="1">
    <citation type="journal article" date="2012" name="Science">
        <title>The Paleozoic origin of enzymatic lignin decomposition reconstructed from 31 fungal genomes.</title>
        <authorList>
            <person name="Floudas D."/>
            <person name="Binder M."/>
            <person name="Riley R."/>
            <person name="Barry K."/>
            <person name="Blanchette R.A."/>
            <person name="Henrissat B."/>
            <person name="Martinez A.T."/>
            <person name="Otillar R."/>
            <person name="Spatafora J.W."/>
            <person name="Yadav J.S."/>
            <person name="Aerts A."/>
            <person name="Benoit I."/>
            <person name="Boyd A."/>
            <person name="Carlson A."/>
            <person name="Copeland A."/>
            <person name="Coutinho P.M."/>
            <person name="de Vries R.P."/>
            <person name="Ferreira P."/>
            <person name="Findley K."/>
            <person name="Foster B."/>
            <person name="Gaskell J."/>
            <person name="Glotzer D."/>
            <person name="Gorecki P."/>
            <person name="Heitman J."/>
            <person name="Hesse C."/>
            <person name="Hori C."/>
            <person name="Igarashi K."/>
            <person name="Jurgens J.A."/>
            <person name="Kallen N."/>
            <person name="Kersten P."/>
            <person name="Kohler A."/>
            <person name="Kuees U."/>
            <person name="Kumar T.K.A."/>
            <person name="Kuo A."/>
            <person name="LaButti K."/>
            <person name="Larrondo L.F."/>
            <person name="Lindquist E."/>
            <person name="Ling A."/>
            <person name="Lombard V."/>
            <person name="Lucas S."/>
            <person name="Lundell T."/>
            <person name="Martin R."/>
            <person name="McLaughlin D.J."/>
            <person name="Morgenstern I."/>
            <person name="Morin E."/>
            <person name="Murat C."/>
            <person name="Nagy L.G."/>
            <person name="Nolan M."/>
            <person name="Ohm R.A."/>
            <person name="Patyshakuliyeva A."/>
            <person name="Rokas A."/>
            <person name="Ruiz-Duenas F.J."/>
            <person name="Sabat G."/>
            <person name="Salamov A."/>
            <person name="Samejima M."/>
            <person name="Schmutz J."/>
            <person name="Slot J.C."/>
            <person name="St John F."/>
            <person name="Stenlid J."/>
            <person name="Sun H."/>
            <person name="Sun S."/>
            <person name="Syed K."/>
            <person name="Tsang A."/>
            <person name="Wiebenga A."/>
            <person name="Young D."/>
            <person name="Pisabarro A."/>
            <person name="Eastwood D.C."/>
            <person name="Martin F."/>
            <person name="Cullen D."/>
            <person name="Grigoriev I.V."/>
            <person name="Hibbett D.S."/>
        </authorList>
    </citation>
    <scope>NUCLEOTIDE SEQUENCE [LARGE SCALE GENOMIC DNA]</scope>
    <source>
        <strain evidence="4">HHB-11173 SS5</strain>
    </source>
</reference>
<evidence type="ECO:0000313" key="4">
    <source>
        <dbReference type="Proteomes" id="UP000054196"/>
    </source>
</evidence>
<dbReference type="SUPFAM" id="SSF55811">
    <property type="entry name" value="Nudix"/>
    <property type="match status" value="1"/>
</dbReference>
<keyword evidence="4" id="KW-1185">Reference proteome</keyword>
<dbReference type="AlphaFoldDB" id="R7RZJ6"/>
<sequence length="251" mass="28488">MTQPRVPTLQLQSNEFCICAGSLLFRHIPNKKRKTGPTADGFAPSTNSSVATDKKLEACILWHSDREEYLLPKGRKDRGESLEQTALRETYEETGYPCKLLPVDMVTRAPEPGVNTKDGVGLYVADCIEPFTITTRQIAERNMKYIFWFVSCVDEDQIEVEVDEEDPAAAPGAVPNGITKARTQLRPKWPRDDCGEVKRIEGTQMDSERFDSRWFPVEEALQRLTFTTDRELLARAVELVRNTYGQDDRPS</sequence>
<dbReference type="PROSITE" id="PS00893">
    <property type="entry name" value="NUDIX_BOX"/>
    <property type="match status" value="1"/>
</dbReference>
<proteinExistence type="predicted"/>
<accession>R7RZJ6</accession>
<dbReference type="RefSeq" id="XP_007389197.1">
    <property type="nucleotide sequence ID" value="XM_007389135.1"/>
</dbReference>
<name>R7RZJ6_PUNST</name>
<dbReference type="OrthoDB" id="10259236at2759"/>
<dbReference type="PROSITE" id="PS51462">
    <property type="entry name" value="NUDIX"/>
    <property type="match status" value="1"/>
</dbReference>
<dbReference type="PANTHER" id="PTHR21340:SF0">
    <property type="entry name" value="BIS(5'-NUCLEOSYL)-TETRAPHOSPHATASE [ASYMMETRICAL]"/>
    <property type="match status" value="1"/>
</dbReference>
<dbReference type="KEGG" id="psq:PUNSTDRAFT_123237"/>
<dbReference type="EMBL" id="JH687561">
    <property type="protein sequence ID" value="EIN03540.1"/>
    <property type="molecule type" value="Genomic_DNA"/>
</dbReference>
<evidence type="ECO:0000256" key="1">
    <source>
        <dbReference type="ARBA" id="ARBA00022801"/>
    </source>
</evidence>
<dbReference type="Proteomes" id="UP000054196">
    <property type="component" value="Unassembled WGS sequence"/>
</dbReference>
<dbReference type="InterPro" id="IPR020084">
    <property type="entry name" value="NUDIX_hydrolase_CS"/>
</dbReference>
<dbReference type="Gene3D" id="3.90.79.10">
    <property type="entry name" value="Nucleoside Triphosphate Pyrophosphohydrolase"/>
    <property type="match status" value="2"/>
</dbReference>
<dbReference type="InterPro" id="IPR000086">
    <property type="entry name" value="NUDIX_hydrolase_dom"/>
</dbReference>
<organism evidence="3 4">
    <name type="scientific">Punctularia strigosozonata (strain HHB-11173)</name>
    <name type="common">White-rot fungus</name>
    <dbReference type="NCBI Taxonomy" id="741275"/>
    <lineage>
        <taxon>Eukaryota</taxon>
        <taxon>Fungi</taxon>
        <taxon>Dikarya</taxon>
        <taxon>Basidiomycota</taxon>
        <taxon>Agaricomycotina</taxon>
        <taxon>Agaricomycetes</taxon>
        <taxon>Corticiales</taxon>
        <taxon>Punctulariaceae</taxon>
        <taxon>Punctularia</taxon>
    </lineage>
</organism>
<dbReference type="OMA" id="ESSHFRH"/>
<evidence type="ECO:0000313" key="3">
    <source>
        <dbReference type="EMBL" id="EIN03540.1"/>
    </source>
</evidence>
<dbReference type="GO" id="GO:0004081">
    <property type="term" value="F:bis(5'-nucleosyl)-tetraphosphatase (asymmetrical) activity"/>
    <property type="evidence" value="ECO:0007669"/>
    <property type="project" value="TreeGrafter"/>
</dbReference>
<dbReference type="Pfam" id="PF00293">
    <property type="entry name" value="NUDIX"/>
    <property type="match status" value="1"/>
</dbReference>
<dbReference type="GO" id="GO:0006754">
    <property type="term" value="P:ATP biosynthetic process"/>
    <property type="evidence" value="ECO:0007669"/>
    <property type="project" value="TreeGrafter"/>
</dbReference>
<dbReference type="GeneID" id="18877653"/>
<keyword evidence="1" id="KW-0378">Hydrolase</keyword>
<dbReference type="GO" id="GO:0006167">
    <property type="term" value="P:AMP biosynthetic process"/>
    <property type="evidence" value="ECO:0007669"/>
    <property type="project" value="TreeGrafter"/>
</dbReference>